<proteinExistence type="predicted"/>
<dbReference type="OrthoDB" id="61870at2759"/>
<evidence type="ECO:0000313" key="1">
    <source>
        <dbReference type="EMBL" id="POR36251.1"/>
    </source>
</evidence>
<dbReference type="AlphaFoldDB" id="A0A2S4L1C4"/>
<reference evidence="1 2" key="1">
    <citation type="submission" date="2018-01" db="EMBL/GenBank/DDBJ databases">
        <title>Harnessing the power of phylogenomics to disentangle the directionality and signatures of interkingdom host jumping in the parasitic fungal genus Tolypocladium.</title>
        <authorList>
            <person name="Quandt C.A."/>
            <person name="Patterson W."/>
            <person name="Spatafora J.W."/>
        </authorList>
    </citation>
    <scope>NUCLEOTIDE SEQUENCE [LARGE SCALE GENOMIC DNA]</scope>
    <source>
        <strain evidence="1 2">NRBC 100945</strain>
    </source>
</reference>
<gene>
    <name evidence="1" type="ORF">TPAR_03544</name>
</gene>
<protein>
    <submittedName>
        <fullName evidence="1">Uncharacterized protein</fullName>
    </submittedName>
</protein>
<dbReference type="STRING" id="94208.A0A2S4L1C4"/>
<name>A0A2S4L1C4_9HYPO</name>
<accession>A0A2S4L1C4</accession>
<sequence length="237" mass="26302">MPTEAQIFTSVPDALLALLAGRLPTSLTMLHRLQLAARETGSTPNARIIFVSDSASFGDGSTKPKAFTAVYANFSIATETQMFMYSTLEDKSLGDFTTDDQSEHEAQLDGVMEVLIRLRTDIDSESLYPTYLLLGSVHSDVRAILEKSGRVRPRPSGNYDKWLFRVEDLPQSEPPLPEGMHWDGATLSDCKLVVSRTDIPRTAYELHALLKSNYSNANHWLKRDALYTPKSYGKVGG</sequence>
<evidence type="ECO:0000313" key="2">
    <source>
        <dbReference type="Proteomes" id="UP000237481"/>
    </source>
</evidence>
<keyword evidence="2" id="KW-1185">Reference proteome</keyword>
<organism evidence="1 2">
    <name type="scientific">Tolypocladium paradoxum</name>
    <dbReference type="NCBI Taxonomy" id="94208"/>
    <lineage>
        <taxon>Eukaryota</taxon>
        <taxon>Fungi</taxon>
        <taxon>Dikarya</taxon>
        <taxon>Ascomycota</taxon>
        <taxon>Pezizomycotina</taxon>
        <taxon>Sordariomycetes</taxon>
        <taxon>Hypocreomycetidae</taxon>
        <taxon>Hypocreales</taxon>
        <taxon>Ophiocordycipitaceae</taxon>
        <taxon>Tolypocladium</taxon>
    </lineage>
</organism>
<dbReference type="EMBL" id="PKSG01000349">
    <property type="protein sequence ID" value="POR36251.1"/>
    <property type="molecule type" value="Genomic_DNA"/>
</dbReference>
<dbReference type="Proteomes" id="UP000237481">
    <property type="component" value="Unassembled WGS sequence"/>
</dbReference>
<comment type="caution">
    <text evidence="1">The sequence shown here is derived from an EMBL/GenBank/DDBJ whole genome shotgun (WGS) entry which is preliminary data.</text>
</comment>